<organism evidence="1 2">
    <name type="scientific">Chryseosolibacter indicus</name>
    <dbReference type="NCBI Taxonomy" id="2782351"/>
    <lineage>
        <taxon>Bacteria</taxon>
        <taxon>Pseudomonadati</taxon>
        <taxon>Bacteroidota</taxon>
        <taxon>Cytophagia</taxon>
        <taxon>Cytophagales</taxon>
        <taxon>Chryseotaleaceae</taxon>
        <taxon>Chryseosolibacter</taxon>
    </lineage>
</organism>
<protein>
    <submittedName>
        <fullName evidence="1">Uncharacterized protein</fullName>
    </submittedName>
</protein>
<accession>A0ABS5VSR2</accession>
<evidence type="ECO:0000313" key="1">
    <source>
        <dbReference type="EMBL" id="MBT1704469.1"/>
    </source>
</evidence>
<sequence length="56" mass="6566">MQLKDDAMLPLKISFHAAGGIKLFEVPAKEYRKKRGVKLARVLKLYYKLNWQFTVL</sequence>
<gene>
    <name evidence="1" type="ORF">KK060_14335</name>
</gene>
<dbReference type="EMBL" id="JAHESD010000032">
    <property type="protein sequence ID" value="MBT1704469.1"/>
    <property type="molecule type" value="Genomic_DNA"/>
</dbReference>
<proteinExistence type="predicted"/>
<name>A0ABS5VSR2_9BACT</name>
<reference evidence="1 2" key="1">
    <citation type="submission" date="2021-05" db="EMBL/GenBank/DDBJ databases">
        <title>A Polyphasic approach of four new species of the genus Ohtaekwangia: Ohtaekwangia histidinii sp. nov., Ohtaekwangia cretensis sp. nov., Ohtaekwangia indiensis sp. nov., Ohtaekwangia reichenbachii sp. nov. from diverse environment.</title>
        <authorList>
            <person name="Octaviana S."/>
        </authorList>
    </citation>
    <scope>NUCLEOTIDE SEQUENCE [LARGE SCALE GENOMIC DNA]</scope>
    <source>
        <strain evidence="1 2">PWU20</strain>
    </source>
</reference>
<comment type="caution">
    <text evidence="1">The sequence shown here is derived from an EMBL/GenBank/DDBJ whole genome shotgun (WGS) entry which is preliminary data.</text>
</comment>
<dbReference type="Proteomes" id="UP000772618">
    <property type="component" value="Unassembled WGS sequence"/>
</dbReference>
<keyword evidence="2" id="KW-1185">Reference proteome</keyword>
<evidence type="ECO:0000313" key="2">
    <source>
        <dbReference type="Proteomes" id="UP000772618"/>
    </source>
</evidence>